<organism evidence="12 13">
    <name type="scientific">Aquariibacter lacus</name>
    <dbReference type="NCBI Taxonomy" id="2801332"/>
    <lineage>
        <taxon>Bacteria</taxon>
        <taxon>Pseudomonadati</taxon>
        <taxon>Pseudomonadota</taxon>
        <taxon>Betaproteobacteria</taxon>
        <taxon>Burkholderiales</taxon>
        <taxon>Sphaerotilaceae</taxon>
        <taxon>Aquariibacter</taxon>
    </lineage>
</organism>
<keyword evidence="7" id="KW-0653">Protein transport</keyword>
<proteinExistence type="inferred from homology"/>
<evidence type="ECO:0000256" key="2">
    <source>
        <dbReference type="ARBA" id="ARBA00006555"/>
    </source>
</evidence>
<evidence type="ECO:0000256" key="6">
    <source>
        <dbReference type="ARBA" id="ARBA00022692"/>
    </source>
</evidence>
<reference evidence="12 13" key="1">
    <citation type="submission" date="2021-01" db="EMBL/GenBank/DDBJ databases">
        <title>Piscinibacter sp. Jin2 Genome sequencing and assembly.</title>
        <authorList>
            <person name="Kim I."/>
        </authorList>
    </citation>
    <scope>NUCLEOTIDE SEQUENCE [LARGE SCALE GENOMIC DNA]</scope>
    <source>
        <strain evidence="12 13">Jin2</strain>
    </source>
</reference>
<dbReference type="NCBIfam" id="TIGR01352">
    <property type="entry name" value="tonB_Cterm"/>
    <property type="match status" value="1"/>
</dbReference>
<dbReference type="AlphaFoldDB" id="A0A9X0XAZ5"/>
<name>A0A9X0XAZ5_9BURK</name>
<evidence type="ECO:0000256" key="8">
    <source>
        <dbReference type="ARBA" id="ARBA00022989"/>
    </source>
</evidence>
<gene>
    <name evidence="12" type="ORF">JI742_02210</name>
</gene>
<dbReference type="InterPro" id="IPR051045">
    <property type="entry name" value="TonB-dependent_transducer"/>
</dbReference>
<feature type="region of interest" description="Disordered" evidence="10">
    <location>
        <begin position="66"/>
        <end position="168"/>
    </location>
</feature>
<keyword evidence="5" id="KW-0997">Cell inner membrane</keyword>
<keyword evidence="4" id="KW-1003">Cell membrane</keyword>
<evidence type="ECO:0000313" key="12">
    <source>
        <dbReference type="EMBL" id="MBL0718692.1"/>
    </source>
</evidence>
<evidence type="ECO:0000256" key="4">
    <source>
        <dbReference type="ARBA" id="ARBA00022475"/>
    </source>
</evidence>
<dbReference type="Proteomes" id="UP000643207">
    <property type="component" value="Unassembled WGS sequence"/>
</dbReference>
<feature type="compositionally biased region" description="Pro residues" evidence="10">
    <location>
        <begin position="140"/>
        <end position="161"/>
    </location>
</feature>
<keyword evidence="8" id="KW-1133">Transmembrane helix</keyword>
<evidence type="ECO:0000256" key="5">
    <source>
        <dbReference type="ARBA" id="ARBA00022519"/>
    </source>
</evidence>
<protein>
    <submittedName>
        <fullName evidence="12">TonB family protein</fullName>
    </submittedName>
</protein>
<dbReference type="InterPro" id="IPR006260">
    <property type="entry name" value="TonB/TolA_C"/>
</dbReference>
<dbReference type="GO" id="GO:0098797">
    <property type="term" value="C:plasma membrane protein complex"/>
    <property type="evidence" value="ECO:0007669"/>
    <property type="project" value="TreeGrafter"/>
</dbReference>
<evidence type="ECO:0000313" key="13">
    <source>
        <dbReference type="Proteomes" id="UP000643207"/>
    </source>
</evidence>
<feature type="domain" description="TonB C-terminal" evidence="11">
    <location>
        <begin position="159"/>
        <end position="249"/>
    </location>
</feature>
<dbReference type="GO" id="GO:0031992">
    <property type="term" value="F:energy transducer activity"/>
    <property type="evidence" value="ECO:0007669"/>
    <property type="project" value="TreeGrafter"/>
</dbReference>
<accession>A0A9X0XAZ5</accession>
<dbReference type="Pfam" id="PF03544">
    <property type="entry name" value="TonB_C"/>
    <property type="match status" value="1"/>
</dbReference>
<evidence type="ECO:0000256" key="1">
    <source>
        <dbReference type="ARBA" id="ARBA00004383"/>
    </source>
</evidence>
<dbReference type="PANTHER" id="PTHR33446:SF2">
    <property type="entry name" value="PROTEIN TONB"/>
    <property type="match status" value="1"/>
</dbReference>
<dbReference type="PANTHER" id="PTHR33446">
    <property type="entry name" value="PROTEIN TONB-RELATED"/>
    <property type="match status" value="1"/>
</dbReference>
<dbReference type="GO" id="GO:0055085">
    <property type="term" value="P:transmembrane transport"/>
    <property type="evidence" value="ECO:0007669"/>
    <property type="project" value="InterPro"/>
</dbReference>
<dbReference type="PROSITE" id="PS52015">
    <property type="entry name" value="TONB_CTD"/>
    <property type="match status" value="1"/>
</dbReference>
<keyword evidence="3" id="KW-0813">Transport</keyword>
<evidence type="ECO:0000256" key="7">
    <source>
        <dbReference type="ARBA" id="ARBA00022927"/>
    </source>
</evidence>
<evidence type="ECO:0000256" key="10">
    <source>
        <dbReference type="SAM" id="MobiDB-lite"/>
    </source>
</evidence>
<keyword evidence="6" id="KW-0812">Transmembrane</keyword>
<dbReference type="GO" id="GO:0015031">
    <property type="term" value="P:protein transport"/>
    <property type="evidence" value="ECO:0007669"/>
    <property type="project" value="UniProtKB-KW"/>
</dbReference>
<evidence type="ECO:0000259" key="11">
    <source>
        <dbReference type="PROSITE" id="PS52015"/>
    </source>
</evidence>
<dbReference type="InterPro" id="IPR037682">
    <property type="entry name" value="TonB_C"/>
</dbReference>
<sequence>MSAALAPAPFTAPLSRPAVSGLTLAVLLAHGLLGMGLLLGLNAPEAPPLRPVVEAVLLAPPAVPAAPARALPPPPRPAPRPVARPLPRPPVPLATPQPAPLPEQDSVPPLPVAEPLAEPAPRLPTEAATAVATRSDPGPAEAPPRPAPPPAPAQDPAPLPPGALRYRQAPAPSYPLLSRRQQEAGTVMLRILVDALGRPREWRIETSSGHPRLDAAALAAAAQTLFEPPPQAPARGVWVLAPINFVLGR</sequence>
<comment type="caution">
    <text evidence="12">The sequence shown here is derived from an EMBL/GenBank/DDBJ whole genome shotgun (WGS) entry which is preliminary data.</text>
</comment>
<dbReference type="EMBL" id="JAERRA010000001">
    <property type="protein sequence ID" value="MBL0718692.1"/>
    <property type="molecule type" value="Genomic_DNA"/>
</dbReference>
<evidence type="ECO:0000256" key="9">
    <source>
        <dbReference type="ARBA" id="ARBA00023136"/>
    </source>
</evidence>
<keyword evidence="13" id="KW-1185">Reference proteome</keyword>
<comment type="subcellular location">
    <subcellularLocation>
        <location evidence="1">Cell inner membrane</location>
        <topology evidence="1">Single-pass membrane protein</topology>
        <orientation evidence="1">Periplasmic side</orientation>
    </subcellularLocation>
</comment>
<dbReference type="SUPFAM" id="SSF74653">
    <property type="entry name" value="TolA/TonB C-terminal domain"/>
    <property type="match status" value="1"/>
</dbReference>
<feature type="compositionally biased region" description="Low complexity" evidence="10">
    <location>
        <begin position="113"/>
        <end position="130"/>
    </location>
</feature>
<feature type="compositionally biased region" description="Pro residues" evidence="10">
    <location>
        <begin position="70"/>
        <end position="101"/>
    </location>
</feature>
<dbReference type="Gene3D" id="3.30.1150.10">
    <property type="match status" value="1"/>
</dbReference>
<dbReference type="RefSeq" id="WP_201823607.1">
    <property type="nucleotide sequence ID" value="NZ_JAERRA010000001.1"/>
</dbReference>
<keyword evidence="9" id="KW-0472">Membrane</keyword>
<comment type="similarity">
    <text evidence="2">Belongs to the TonB family.</text>
</comment>
<evidence type="ECO:0000256" key="3">
    <source>
        <dbReference type="ARBA" id="ARBA00022448"/>
    </source>
</evidence>